<dbReference type="PANTHER" id="PTHR11786:SF0">
    <property type="entry name" value="ARYLAMINE N-ACETYLTRANSFERASE 4-RELATED"/>
    <property type="match status" value="1"/>
</dbReference>
<dbReference type="RefSeq" id="WP_380055346.1">
    <property type="nucleotide sequence ID" value="NZ_JBHLTC010000040.1"/>
</dbReference>
<accession>A0ABV6QWW9</accession>
<evidence type="ECO:0000313" key="2">
    <source>
        <dbReference type="EMBL" id="MFC0628653.1"/>
    </source>
</evidence>
<sequence length="279" mass="30514">MDVPAFLRRIGLPKPGKPDVEWLFRLHAAYVESVPYESIQFQLGGRTPLDPFESAERIIAGRTGGYCFQINGALSVLLEALGYRVTRHRGGVHTSTQAARVDSSHLVLTVSGLPDAPGTTWLVDAGLGDGLHVPLPLRAGVYDQRPFTFGLRRSEVVPDGWRLDHDETGGLIGMDFDNAPAVMSDFARQHAYLSESPESPFVRVCSAFIRTPGDVHILRGLSLSTPTTAPTLLEAPAAWFTALADVFHLPLQHLSPTARQTLWRRALAQHEAWAAAQHS</sequence>
<dbReference type="Pfam" id="PF00797">
    <property type="entry name" value="Acetyltransf_2"/>
    <property type="match status" value="1"/>
</dbReference>
<name>A0ABV6QWW9_9ACTN</name>
<gene>
    <name evidence="2" type="ORF">ACFFGN_31580</name>
</gene>
<comment type="caution">
    <text evidence="2">The sequence shown here is derived from an EMBL/GenBank/DDBJ whole genome shotgun (WGS) entry which is preliminary data.</text>
</comment>
<dbReference type="PANTHER" id="PTHR11786">
    <property type="entry name" value="N-HYDROXYARYLAMINE O-ACETYLTRANSFERASE"/>
    <property type="match status" value="1"/>
</dbReference>
<dbReference type="Proteomes" id="UP001589890">
    <property type="component" value="Unassembled WGS sequence"/>
</dbReference>
<dbReference type="Gene3D" id="3.30.2140.10">
    <property type="entry name" value="Arylamine N-acetyltransferase"/>
    <property type="match status" value="1"/>
</dbReference>
<dbReference type="InterPro" id="IPR001447">
    <property type="entry name" value="Arylamine_N-AcTrfase"/>
</dbReference>
<comment type="similarity">
    <text evidence="1">Belongs to the arylamine N-acetyltransferase family.</text>
</comment>
<dbReference type="EMBL" id="JBHLTC010000040">
    <property type="protein sequence ID" value="MFC0628653.1"/>
    <property type="molecule type" value="Genomic_DNA"/>
</dbReference>
<protein>
    <submittedName>
        <fullName evidence="2">Arylamine N-acetyltransferase</fullName>
    </submittedName>
</protein>
<dbReference type="InterPro" id="IPR038765">
    <property type="entry name" value="Papain-like_cys_pep_sf"/>
</dbReference>
<reference evidence="2 3" key="1">
    <citation type="submission" date="2024-09" db="EMBL/GenBank/DDBJ databases">
        <authorList>
            <person name="Sun Q."/>
            <person name="Mori K."/>
        </authorList>
    </citation>
    <scope>NUCLEOTIDE SEQUENCE [LARGE SCALE GENOMIC DNA]</scope>
    <source>
        <strain evidence="2 3">CGMCC 1.15906</strain>
    </source>
</reference>
<organism evidence="2 3">
    <name type="scientific">Kribbella deserti</name>
    <dbReference type="NCBI Taxonomy" id="1926257"/>
    <lineage>
        <taxon>Bacteria</taxon>
        <taxon>Bacillati</taxon>
        <taxon>Actinomycetota</taxon>
        <taxon>Actinomycetes</taxon>
        <taxon>Propionibacteriales</taxon>
        <taxon>Kribbellaceae</taxon>
        <taxon>Kribbella</taxon>
    </lineage>
</organism>
<keyword evidence="3" id="KW-1185">Reference proteome</keyword>
<dbReference type="SUPFAM" id="SSF54001">
    <property type="entry name" value="Cysteine proteinases"/>
    <property type="match status" value="1"/>
</dbReference>
<proteinExistence type="inferred from homology"/>
<evidence type="ECO:0000256" key="1">
    <source>
        <dbReference type="ARBA" id="ARBA00006547"/>
    </source>
</evidence>
<evidence type="ECO:0000313" key="3">
    <source>
        <dbReference type="Proteomes" id="UP001589890"/>
    </source>
</evidence>
<dbReference type="Gene3D" id="2.40.128.150">
    <property type="entry name" value="Cysteine proteinases"/>
    <property type="match status" value="1"/>
</dbReference>